<dbReference type="InterPro" id="IPR010982">
    <property type="entry name" value="Lambda_DNA-bd_dom_sf"/>
</dbReference>
<evidence type="ECO:0000313" key="2">
    <source>
        <dbReference type="EMBL" id="MCT7977847.1"/>
    </source>
</evidence>
<dbReference type="Gene3D" id="1.10.260.40">
    <property type="entry name" value="lambda repressor-like DNA-binding domains"/>
    <property type="match status" value="1"/>
</dbReference>
<dbReference type="NCBIfam" id="TIGR02607">
    <property type="entry name" value="antidote_HigA"/>
    <property type="match status" value="1"/>
</dbReference>
<gene>
    <name evidence="2" type="ORF">NG792_09030</name>
</gene>
<dbReference type="InterPro" id="IPR001387">
    <property type="entry name" value="Cro/C1-type_HTH"/>
</dbReference>
<name>A0ABT2N5A3_9CYAN</name>
<dbReference type="SMART" id="SM00530">
    <property type="entry name" value="HTH_XRE"/>
    <property type="match status" value="1"/>
</dbReference>
<accession>A0ABT2N5A3</accession>
<dbReference type="CDD" id="cd00093">
    <property type="entry name" value="HTH_XRE"/>
    <property type="match status" value="1"/>
</dbReference>
<dbReference type="InterPro" id="IPR013430">
    <property type="entry name" value="Toxin_antidote_HigA"/>
</dbReference>
<dbReference type="Proteomes" id="UP001525961">
    <property type="component" value="Unassembled WGS sequence"/>
</dbReference>
<dbReference type="PROSITE" id="PS50943">
    <property type="entry name" value="HTH_CROC1"/>
    <property type="match status" value="1"/>
</dbReference>
<dbReference type="Pfam" id="PF01381">
    <property type="entry name" value="HTH_3"/>
    <property type="match status" value="1"/>
</dbReference>
<proteinExistence type="predicted"/>
<reference evidence="2 3" key="1">
    <citation type="journal article" date="2022" name="Front. Microbiol.">
        <title>High genomic differentiation and limited gene flow indicate recent cryptic speciation within the genus Laspinema (cyanobacteria).</title>
        <authorList>
            <person name="Stanojkovic A."/>
            <person name="Skoupy S."/>
            <person name="Skaloud P."/>
            <person name="Dvorak P."/>
        </authorList>
    </citation>
    <scope>NUCLEOTIDE SEQUENCE [LARGE SCALE GENOMIC DNA]</scope>
    <source>
        <strain evidence="2 3">D3b</strain>
    </source>
</reference>
<evidence type="ECO:0000259" key="1">
    <source>
        <dbReference type="PROSITE" id="PS50943"/>
    </source>
</evidence>
<dbReference type="RefSeq" id="WP_261235252.1">
    <property type="nucleotide sequence ID" value="NZ_JAMXFA010000009.1"/>
</dbReference>
<organism evidence="2 3">
    <name type="scientific">Laspinema olomoucense D3b</name>
    <dbReference type="NCBI Taxonomy" id="2953688"/>
    <lineage>
        <taxon>Bacteria</taxon>
        <taxon>Bacillati</taxon>
        <taxon>Cyanobacteriota</taxon>
        <taxon>Cyanophyceae</taxon>
        <taxon>Oscillatoriophycideae</taxon>
        <taxon>Oscillatoriales</taxon>
        <taxon>Laspinemataceae</taxon>
        <taxon>Laspinema</taxon>
        <taxon>Laspinema olomoucense</taxon>
    </lineage>
</organism>
<dbReference type="SUPFAM" id="SSF47413">
    <property type="entry name" value="lambda repressor-like DNA-binding domains"/>
    <property type="match status" value="1"/>
</dbReference>
<evidence type="ECO:0000313" key="3">
    <source>
        <dbReference type="Proteomes" id="UP001525961"/>
    </source>
</evidence>
<sequence>MTQPIVNQYQPNFVSPPGETLLERLQEREILVEELAAKMGISEVTIASLISGNSPITPEIALQLEQFLGIPANFWKNRDRHYREYLARSQPQAIAD</sequence>
<comment type="caution">
    <text evidence="2">The sequence shown here is derived from an EMBL/GenBank/DDBJ whole genome shotgun (WGS) entry which is preliminary data.</text>
</comment>
<dbReference type="EMBL" id="JAMXFA010000009">
    <property type="protein sequence ID" value="MCT7977847.1"/>
    <property type="molecule type" value="Genomic_DNA"/>
</dbReference>
<keyword evidence="3" id="KW-1185">Reference proteome</keyword>
<protein>
    <submittedName>
        <fullName evidence="2">HigA family addiction module antitoxin</fullName>
    </submittedName>
</protein>
<feature type="domain" description="HTH cro/C1-type" evidence="1">
    <location>
        <begin position="21"/>
        <end position="75"/>
    </location>
</feature>